<sequence>MVDSIAAADLDAEIRVRESDGASWSITLTGPDARPAAPEARDR</sequence>
<reference evidence="3" key="1">
    <citation type="journal article" date="2019" name="Int. J. Syst. Evol. Microbiol.">
        <title>The Global Catalogue of Microorganisms (GCM) 10K type strain sequencing project: providing services to taxonomists for standard genome sequencing and annotation.</title>
        <authorList>
            <consortium name="The Broad Institute Genomics Platform"/>
            <consortium name="The Broad Institute Genome Sequencing Center for Infectious Disease"/>
            <person name="Wu L."/>
            <person name="Ma J."/>
        </authorList>
    </citation>
    <scope>NUCLEOTIDE SEQUENCE [LARGE SCALE GENOMIC DNA]</scope>
    <source>
        <strain evidence="3">JCM 17695</strain>
    </source>
</reference>
<proteinExistence type="predicted"/>
<evidence type="ECO:0000313" key="2">
    <source>
        <dbReference type="EMBL" id="MFC7614290.1"/>
    </source>
</evidence>
<keyword evidence="3" id="KW-1185">Reference proteome</keyword>
<gene>
    <name evidence="2" type="ORF">ACFQV2_12880</name>
</gene>
<dbReference type="EMBL" id="JBHTEY010000004">
    <property type="protein sequence ID" value="MFC7614290.1"/>
    <property type="molecule type" value="Genomic_DNA"/>
</dbReference>
<evidence type="ECO:0000313" key="3">
    <source>
        <dbReference type="Proteomes" id="UP001596512"/>
    </source>
</evidence>
<protein>
    <submittedName>
        <fullName evidence="2">Uncharacterized protein</fullName>
    </submittedName>
</protein>
<accession>A0ABW2TMM9</accession>
<name>A0ABW2TMM9_9PSEU</name>
<feature type="region of interest" description="Disordered" evidence="1">
    <location>
        <begin position="21"/>
        <end position="43"/>
    </location>
</feature>
<comment type="caution">
    <text evidence="2">The sequence shown here is derived from an EMBL/GenBank/DDBJ whole genome shotgun (WGS) entry which is preliminary data.</text>
</comment>
<evidence type="ECO:0000256" key="1">
    <source>
        <dbReference type="SAM" id="MobiDB-lite"/>
    </source>
</evidence>
<organism evidence="2 3">
    <name type="scientific">Actinokineospora soli</name>
    <dbReference type="NCBI Taxonomy" id="1048753"/>
    <lineage>
        <taxon>Bacteria</taxon>
        <taxon>Bacillati</taxon>
        <taxon>Actinomycetota</taxon>
        <taxon>Actinomycetes</taxon>
        <taxon>Pseudonocardiales</taxon>
        <taxon>Pseudonocardiaceae</taxon>
        <taxon>Actinokineospora</taxon>
    </lineage>
</organism>
<feature type="compositionally biased region" description="Low complexity" evidence="1">
    <location>
        <begin position="31"/>
        <end position="43"/>
    </location>
</feature>
<dbReference type="Proteomes" id="UP001596512">
    <property type="component" value="Unassembled WGS sequence"/>
</dbReference>